<feature type="transmembrane region" description="Helical" evidence="1">
    <location>
        <begin position="390"/>
        <end position="407"/>
    </location>
</feature>
<organism evidence="2 3">
    <name type="scientific">Hymenobacter negativus</name>
    <dbReference type="NCBI Taxonomy" id="2795026"/>
    <lineage>
        <taxon>Bacteria</taxon>
        <taxon>Pseudomonadati</taxon>
        <taxon>Bacteroidota</taxon>
        <taxon>Cytophagia</taxon>
        <taxon>Cytophagales</taxon>
        <taxon>Hymenobacteraceae</taxon>
        <taxon>Hymenobacter</taxon>
    </lineage>
</organism>
<gene>
    <name evidence="2" type="ORF">J4E00_04570</name>
</gene>
<feature type="transmembrane region" description="Helical" evidence="1">
    <location>
        <begin position="240"/>
        <end position="260"/>
    </location>
</feature>
<feature type="transmembrane region" description="Helical" evidence="1">
    <location>
        <begin position="325"/>
        <end position="344"/>
    </location>
</feature>
<evidence type="ECO:0008006" key="4">
    <source>
        <dbReference type="Google" id="ProtNLM"/>
    </source>
</evidence>
<protein>
    <recommendedName>
        <fullName evidence="4">Glycosyltransferase RgtA/B/C/D-like domain-containing protein</fullName>
    </recommendedName>
</protein>
<dbReference type="RefSeq" id="WP_208173856.1">
    <property type="nucleotide sequence ID" value="NZ_JAGETZ010000002.1"/>
</dbReference>
<feature type="transmembrane region" description="Helical" evidence="1">
    <location>
        <begin position="96"/>
        <end position="114"/>
    </location>
</feature>
<reference evidence="2 3" key="1">
    <citation type="submission" date="2021-03" db="EMBL/GenBank/DDBJ databases">
        <authorList>
            <person name="Kim M.K."/>
        </authorList>
    </citation>
    <scope>NUCLEOTIDE SEQUENCE [LARGE SCALE GENOMIC DNA]</scope>
    <source>
        <strain evidence="2 3">BT442</strain>
    </source>
</reference>
<keyword evidence="1" id="KW-1133">Transmembrane helix</keyword>
<feature type="transmembrane region" description="Helical" evidence="1">
    <location>
        <begin position="126"/>
        <end position="148"/>
    </location>
</feature>
<sequence length="417" mass="46278">MRENILYKSLLNSSWVRQHLLWLGVGLLVSIGMTHYYEWLLLEMAANSDVSEHVGYIVKVCNEGCVWPANPGFYWLTWVVSGVQCTKDELMNTATIVLGACWGVSAYLACWVGSHIRIQVVSQTQFVRFWPALGGVLAAVAGCFLYPAPVNMIIESSYNYLGLLPPNVYHNSTWLAALPFSVAAFGLGIRQLRAGGRGSFVFDALLGLVLVCGALCKPSYAFAFVPTYGLLWLLNIRRPAIGRLLLGFALAILPVLLLIVGQAKWIALHPEVSVDDKSHFVFGFPAGWKIFMPQLSSLESFKLGITSFALPLVVYALRPQLLRQLTHQCALISTVVAFAQFMLVYESGIRASHGNFTWQVIATNHLLYWLVTLDVLCWRPNTKADWAKQIVLLTAIVLSVISGLHYMDNIGIIGHYI</sequence>
<keyword evidence="3" id="KW-1185">Reference proteome</keyword>
<feature type="transmembrane region" description="Helical" evidence="1">
    <location>
        <begin position="200"/>
        <end position="220"/>
    </location>
</feature>
<dbReference type="EMBL" id="JAGETZ010000002">
    <property type="protein sequence ID" value="MBO2008314.1"/>
    <property type="molecule type" value="Genomic_DNA"/>
</dbReference>
<keyword evidence="1" id="KW-0812">Transmembrane</keyword>
<keyword evidence="1" id="KW-0472">Membrane</keyword>
<feature type="transmembrane region" description="Helical" evidence="1">
    <location>
        <begin position="356"/>
        <end position="378"/>
    </location>
</feature>
<evidence type="ECO:0000313" key="3">
    <source>
        <dbReference type="Proteomes" id="UP000664369"/>
    </source>
</evidence>
<feature type="transmembrane region" description="Helical" evidence="1">
    <location>
        <begin position="168"/>
        <end position="188"/>
    </location>
</feature>
<comment type="caution">
    <text evidence="2">The sequence shown here is derived from an EMBL/GenBank/DDBJ whole genome shotgun (WGS) entry which is preliminary data.</text>
</comment>
<name>A0ABS3QAM4_9BACT</name>
<feature type="transmembrane region" description="Helical" evidence="1">
    <location>
        <begin position="20"/>
        <end position="37"/>
    </location>
</feature>
<proteinExistence type="predicted"/>
<evidence type="ECO:0000313" key="2">
    <source>
        <dbReference type="EMBL" id="MBO2008314.1"/>
    </source>
</evidence>
<accession>A0ABS3QAM4</accession>
<dbReference type="Proteomes" id="UP000664369">
    <property type="component" value="Unassembled WGS sequence"/>
</dbReference>
<evidence type="ECO:0000256" key="1">
    <source>
        <dbReference type="SAM" id="Phobius"/>
    </source>
</evidence>